<organism evidence="1 2">
    <name type="scientific">Saccharomonospora viridis</name>
    <dbReference type="NCBI Taxonomy" id="1852"/>
    <lineage>
        <taxon>Bacteria</taxon>
        <taxon>Bacillati</taxon>
        <taxon>Actinomycetota</taxon>
        <taxon>Actinomycetes</taxon>
        <taxon>Pseudonocardiales</taxon>
        <taxon>Pseudonocardiaceae</taxon>
        <taxon>Saccharomonospora</taxon>
    </lineage>
</organism>
<comment type="caution">
    <text evidence="1">The sequence shown here is derived from an EMBL/GenBank/DDBJ whole genome shotgun (WGS) entry which is preliminary data.</text>
</comment>
<gene>
    <name evidence="1" type="ORF">MINT15_17420</name>
</gene>
<accession>A0A837DBI4</accession>
<dbReference type="EMBL" id="JRZE01000003">
    <property type="protein sequence ID" value="KHF44860.1"/>
    <property type="molecule type" value="Genomic_DNA"/>
</dbReference>
<proteinExistence type="predicted"/>
<evidence type="ECO:0000313" key="2">
    <source>
        <dbReference type="Proteomes" id="UP000030848"/>
    </source>
</evidence>
<reference evidence="1 2" key="1">
    <citation type="submission" date="2014-10" db="EMBL/GenBank/DDBJ databases">
        <title>Genome sequence of Micropolyspora internatus JCM3315.</title>
        <authorList>
            <person name="Shin S.-K."/>
            <person name="Yi H."/>
        </authorList>
    </citation>
    <scope>NUCLEOTIDE SEQUENCE [LARGE SCALE GENOMIC DNA]</scope>
    <source>
        <strain evidence="1 2">JCM 3315</strain>
    </source>
</reference>
<protein>
    <submittedName>
        <fullName evidence="1">Uncharacterized protein</fullName>
    </submittedName>
</protein>
<dbReference type="AlphaFoldDB" id="A0A837DBI4"/>
<evidence type="ECO:0000313" key="1">
    <source>
        <dbReference type="EMBL" id="KHF44860.1"/>
    </source>
</evidence>
<name>A0A837DBI4_9PSEU</name>
<sequence>MRRRREWGEERVYGGMPSVRVLAEDPTILIAVSLCNPADPGAPIR</sequence>
<dbReference type="Proteomes" id="UP000030848">
    <property type="component" value="Unassembled WGS sequence"/>
</dbReference>